<evidence type="ECO:0000313" key="2">
    <source>
        <dbReference type="EMBL" id="JAW14654.1"/>
    </source>
</evidence>
<dbReference type="EMBL" id="GFTR01001772">
    <property type="protein sequence ID" value="JAW14654.1"/>
    <property type="molecule type" value="Transcribed_RNA"/>
</dbReference>
<dbReference type="AlphaFoldDB" id="A0A224XU32"/>
<protein>
    <submittedName>
        <fullName evidence="2">Putative secreted protein</fullName>
    </submittedName>
</protein>
<proteinExistence type="predicted"/>
<feature type="signal peptide" evidence="1">
    <location>
        <begin position="1"/>
        <end position="27"/>
    </location>
</feature>
<reference evidence="2" key="1">
    <citation type="journal article" date="2018" name="PLoS Negl. Trop. Dis.">
        <title>An insight into the salivary gland and fat body transcriptome of Panstrongylus lignarius (Hemiptera: Heteroptera), the main vector of Chagas disease in Peru.</title>
        <authorList>
            <person name="Nevoa J.C."/>
            <person name="Mendes M.T."/>
            <person name="da Silva M.V."/>
            <person name="Soares S.C."/>
            <person name="Oliveira C.J.F."/>
            <person name="Ribeiro J.M.C."/>
        </authorList>
    </citation>
    <scope>NUCLEOTIDE SEQUENCE</scope>
</reference>
<keyword evidence="1" id="KW-0732">Signal</keyword>
<name>A0A224XU32_9HEMI</name>
<accession>A0A224XU32</accession>
<feature type="chain" id="PRO_5012781833" evidence="1">
    <location>
        <begin position="28"/>
        <end position="109"/>
    </location>
</feature>
<organism evidence="2">
    <name type="scientific">Panstrongylus lignarius</name>
    <dbReference type="NCBI Taxonomy" id="156445"/>
    <lineage>
        <taxon>Eukaryota</taxon>
        <taxon>Metazoa</taxon>
        <taxon>Ecdysozoa</taxon>
        <taxon>Arthropoda</taxon>
        <taxon>Hexapoda</taxon>
        <taxon>Insecta</taxon>
        <taxon>Pterygota</taxon>
        <taxon>Neoptera</taxon>
        <taxon>Paraneoptera</taxon>
        <taxon>Hemiptera</taxon>
        <taxon>Heteroptera</taxon>
        <taxon>Panheteroptera</taxon>
        <taxon>Cimicomorpha</taxon>
        <taxon>Reduviidae</taxon>
        <taxon>Triatominae</taxon>
        <taxon>Panstrongylus</taxon>
    </lineage>
</organism>
<evidence type="ECO:0000256" key="1">
    <source>
        <dbReference type="SAM" id="SignalP"/>
    </source>
</evidence>
<sequence length="109" mass="11878">MKPDCRSMLAVVWHTKLVLLAFEVVLGLDISTLNNRITTICTSRCRFLEEILVKSGLLIESNESMADSKFSKQILPLSSSPSKSDVSISTTCINGIAITPPTLRSCGMC</sequence>